<dbReference type="AlphaFoldDB" id="A0A645EM99"/>
<accession>A0A645EM99</accession>
<evidence type="ECO:0000256" key="2">
    <source>
        <dbReference type="SAM" id="Phobius"/>
    </source>
</evidence>
<reference evidence="3" key="1">
    <citation type="submission" date="2019-08" db="EMBL/GenBank/DDBJ databases">
        <authorList>
            <person name="Kucharzyk K."/>
            <person name="Murdoch R.W."/>
            <person name="Higgins S."/>
            <person name="Loffler F."/>
        </authorList>
    </citation>
    <scope>NUCLEOTIDE SEQUENCE</scope>
</reference>
<comment type="caution">
    <text evidence="3">The sequence shown here is derived from an EMBL/GenBank/DDBJ whole genome shotgun (WGS) entry which is preliminary data.</text>
</comment>
<dbReference type="EMBL" id="VSSQ01048442">
    <property type="protein sequence ID" value="MPN02490.1"/>
    <property type="molecule type" value="Genomic_DNA"/>
</dbReference>
<gene>
    <name evidence="3" type="ORF">SDC9_149706</name>
</gene>
<feature type="transmembrane region" description="Helical" evidence="2">
    <location>
        <begin position="33"/>
        <end position="50"/>
    </location>
</feature>
<organism evidence="3">
    <name type="scientific">bioreactor metagenome</name>
    <dbReference type="NCBI Taxonomy" id="1076179"/>
    <lineage>
        <taxon>unclassified sequences</taxon>
        <taxon>metagenomes</taxon>
        <taxon>ecological metagenomes</taxon>
    </lineage>
</organism>
<sequence length="239" mass="25816">MSAGTVLARPTSLVLVSSAASGHRAVSSPARKVTVGVLVAGIVLAAALAIGDVWVVRAGVALAIATAVTGVVLAWREATIDRRAAARRDLEIARAQGLELSRERRSNISVVNSLEARNNAIATRVDDLTTEIRTLRAEIATLRKVKGELVQDIAERDVDLMALRNELLKAQQELRKLVGDEAEVFAMPRRGALKAHSAESEWATLPTAEELWSDGDHPTVVDMKALVYPTPEQEQRRHA</sequence>
<protein>
    <recommendedName>
        <fullName evidence="4">Chromosome partition protein Smc</fullName>
    </recommendedName>
</protein>
<keyword evidence="2" id="KW-0812">Transmembrane</keyword>
<name>A0A645EM99_9ZZZZ</name>
<feature type="coiled-coil region" evidence="1">
    <location>
        <begin position="111"/>
        <end position="180"/>
    </location>
</feature>
<proteinExistence type="predicted"/>
<keyword evidence="2" id="KW-1133">Transmembrane helix</keyword>
<evidence type="ECO:0000256" key="1">
    <source>
        <dbReference type="SAM" id="Coils"/>
    </source>
</evidence>
<keyword evidence="2" id="KW-0472">Membrane</keyword>
<keyword evidence="1" id="KW-0175">Coiled coil</keyword>
<feature type="transmembrane region" description="Helical" evidence="2">
    <location>
        <begin position="56"/>
        <end position="75"/>
    </location>
</feature>
<evidence type="ECO:0008006" key="4">
    <source>
        <dbReference type="Google" id="ProtNLM"/>
    </source>
</evidence>
<evidence type="ECO:0000313" key="3">
    <source>
        <dbReference type="EMBL" id="MPN02490.1"/>
    </source>
</evidence>